<evidence type="ECO:0000313" key="1">
    <source>
        <dbReference type="EMBL" id="NUB19179.1"/>
    </source>
</evidence>
<proteinExistence type="predicted"/>
<dbReference type="EMBL" id="WHOR01000041">
    <property type="protein sequence ID" value="NUB19179.1"/>
    <property type="molecule type" value="Genomic_DNA"/>
</dbReference>
<organism evidence="1 2">
    <name type="scientific">Azospirillum formosense</name>
    <dbReference type="NCBI Taxonomy" id="861533"/>
    <lineage>
        <taxon>Bacteria</taxon>
        <taxon>Pseudomonadati</taxon>
        <taxon>Pseudomonadota</taxon>
        <taxon>Alphaproteobacteria</taxon>
        <taxon>Rhodospirillales</taxon>
        <taxon>Azospirillaceae</taxon>
        <taxon>Azospirillum</taxon>
    </lineage>
</organism>
<sequence>MFVCVDGDRTTRLRQWAWLDIGAGVGGAGVGGAGAGGAGTGPGERRLVGWSVTDEAWLVSEPIGVVATSPLGRPPGWAVTDNHRRYLLEQPGLPHGDEPLAAIDCLRANGSLDPTAPISIVPWRPGKSTAERIFERRTA</sequence>
<reference evidence="1 2" key="1">
    <citation type="submission" date="2019-10" db="EMBL/GenBank/DDBJ databases">
        <title>Genome sequence of Azospirillum formosense CC-Nfb-7.</title>
        <authorList>
            <person name="Ambrosini A."/>
            <person name="Sant'Anna F.H."/>
            <person name="Cassan F.D."/>
            <person name="Souza E.M."/>
            <person name="Passaglia L.M.P."/>
        </authorList>
    </citation>
    <scope>NUCLEOTIDE SEQUENCE [LARGE SCALE GENOMIC DNA]</scope>
    <source>
        <strain evidence="1 2">CC-NFb-7</strain>
    </source>
</reference>
<dbReference type="RefSeq" id="WP_174438408.1">
    <property type="nucleotide sequence ID" value="NZ_BAABCC010000045.1"/>
</dbReference>
<name>A0ABX2KRA9_9PROT</name>
<accession>A0ABX2KRA9</accession>
<protein>
    <submittedName>
        <fullName evidence="1">Uncharacterized protein</fullName>
    </submittedName>
</protein>
<evidence type="ECO:0000313" key="2">
    <source>
        <dbReference type="Proteomes" id="UP000639419"/>
    </source>
</evidence>
<comment type="caution">
    <text evidence="1">The sequence shown here is derived from an EMBL/GenBank/DDBJ whole genome shotgun (WGS) entry which is preliminary data.</text>
</comment>
<keyword evidence="2" id="KW-1185">Reference proteome</keyword>
<dbReference type="Proteomes" id="UP000639419">
    <property type="component" value="Unassembled WGS sequence"/>
</dbReference>
<gene>
    <name evidence="1" type="ORF">GBZ26_08135</name>
</gene>